<evidence type="ECO:0000256" key="2">
    <source>
        <dbReference type="ARBA" id="ARBA00022741"/>
    </source>
</evidence>
<proteinExistence type="predicted"/>
<dbReference type="AlphaFoldDB" id="A0A9D1IE21"/>
<dbReference type="SUPFAM" id="SSF63999">
    <property type="entry name" value="Thiamin pyrophosphokinase, catalytic domain"/>
    <property type="match status" value="1"/>
</dbReference>
<dbReference type="SMART" id="SM00983">
    <property type="entry name" value="TPK_B1_binding"/>
    <property type="match status" value="1"/>
</dbReference>
<evidence type="ECO:0000256" key="5">
    <source>
        <dbReference type="NCBIfam" id="TIGR01378"/>
    </source>
</evidence>
<evidence type="ECO:0000256" key="4">
    <source>
        <dbReference type="ARBA" id="ARBA00022840"/>
    </source>
</evidence>
<protein>
    <recommendedName>
        <fullName evidence="5">Thiamine diphosphokinase</fullName>
        <ecNumber evidence="5">2.7.6.2</ecNumber>
    </recommendedName>
</protein>
<reference evidence="7" key="1">
    <citation type="submission" date="2020-10" db="EMBL/GenBank/DDBJ databases">
        <authorList>
            <person name="Gilroy R."/>
        </authorList>
    </citation>
    <scope>NUCLEOTIDE SEQUENCE</scope>
    <source>
        <strain evidence="7">ChiGjej1B1-19959</strain>
    </source>
</reference>
<keyword evidence="1 7" id="KW-0808">Transferase</keyword>
<dbReference type="SUPFAM" id="SSF63862">
    <property type="entry name" value="Thiamin pyrophosphokinase, substrate-binding domain"/>
    <property type="match status" value="1"/>
</dbReference>
<dbReference type="EMBL" id="DVMW01000018">
    <property type="protein sequence ID" value="HIU35343.1"/>
    <property type="molecule type" value="Genomic_DNA"/>
</dbReference>
<reference evidence="7" key="2">
    <citation type="journal article" date="2021" name="PeerJ">
        <title>Extensive microbial diversity within the chicken gut microbiome revealed by metagenomics and culture.</title>
        <authorList>
            <person name="Gilroy R."/>
            <person name="Ravi A."/>
            <person name="Getino M."/>
            <person name="Pursley I."/>
            <person name="Horton D.L."/>
            <person name="Alikhan N.F."/>
            <person name="Baker D."/>
            <person name="Gharbi K."/>
            <person name="Hall N."/>
            <person name="Watson M."/>
            <person name="Adriaenssens E.M."/>
            <person name="Foster-Nyarko E."/>
            <person name="Jarju S."/>
            <person name="Secka A."/>
            <person name="Antonio M."/>
            <person name="Oren A."/>
            <person name="Chaudhuri R.R."/>
            <person name="La Ragione R."/>
            <person name="Hildebrand F."/>
            <person name="Pallen M.J."/>
        </authorList>
    </citation>
    <scope>NUCLEOTIDE SEQUENCE</scope>
    <source>
        <strain evidence="7">ChiGjej1B1-19959</strain>
    </source>
</reference>
<dbReference type="Pfam" id="PF04263">
    <property type="entry name" value="TPK_catalytic"/>
    <property type="match status" value="1"/>
</dbReference>
<dbReference type="EC" id="2.7.6.2" evidence="5"/>
<dbReference type="CDD" id="cd07995">
    <property type="entry name" value="TPK"/>
    <property type="match status" value="1"/>
</dbReference>
<keyword evidence="2" id="KW-0547">Nucleotide-binding</keyword>
<dbReference type="GO" id="GO:0005524">
    <property type="term" value="F:ATP binding"/>
    <property type="evidence" value="ECO:0007669"/>
    <property type="project" value="UniProtKB-KW"/>
</dbReference>
<dbReference type="PANTHER" id="PTHR41299:SF1">
    <property type="entry name" value="THIAMINE PYROPHOSPHOKINASE"/>
    <property type="match status" value="1"/>
</dbReference>
<dbReference type="PANTHER" id="PTHR41299">
    <property type="entry name" value="THIAMINE PYROPHOSPHOKINASE"/>
    <property type="match status" value="1"/>
</dbReference>
<evidence type="ECO:0000256" key="1">
    <source>
        <dbReference type="ARBA" id="ARBA00022679"/>
    </source>
</evidence>
<keyword evidence="3" id="KW-0418">Kinase</keyword>
<dbReference type="InterPro" id="IPR036759">
    <property type="entry name" value="TPK_catalytic_sf"/>
</dbReference>
<dbReference type="GO" id="GO:0009229">
    <property type="term" value="P:thiamine diphosphate biosynthetic process"/>
    <property type="evidence" value="ECO:0007669"/>
    <property type="project" value="InterPro"/>
</dbReference>
<dbReference type="GO" id="GO:0016301">
    <property type="term" value="F:kinase activity"/>
    <property type="evidence" value="ECO:0007669"/>
    <property type="project" value="UniProtKB-KW"/>
</dbReference>
<keyword evidence="4" id="KW-0067">ATP-binding</keyword>
<evidence type="ECO:0000259" key="6">
    <source>
        <dbReference type="SMART" id="SM00983"/>
    </source>
</evidence>
<dbReference type="Gene3D" id="3.40.50.10240">
    <property type="entry name" value="Thiamin pyrophosphokinase, catalytic domain"/>
    <property type="match status" value="1"/>
</dbReference>
<evidence type="ECO:0000313" key="7">
    <source>
        <dbReference type="EMBL" id="HIU35343.1"/>
    </source>
</evidence>
<sequence length="215" mass="23021">MGNVKYADCAIFAAGIPVSEQRVRAFVGTDTYLIAADAGYAFCRSLGLCPQLVVGDFDSGEPTGAVEGTEIVRLNPVKDETDTASALCRALDRGFRNIVLFGATGGRLDHTFANLDLCAFAKGAGAALTVVDDHHEIFALRNECRTICGDFEKYVSVFPVGGACTVSLRGFKYPLDHRTLEPFCGLGVSNETTADRAEITVHEGTALIFVTDKDR</sequence>
<dbReference type="InterPro" id="IPR053149">
    <property type="entry name" value="TPK"/>
</dbReference>
<gene>
    <name evidence="7" type="ORF">IAC53_01880</name>
</gene>
<evidence type="ECO:0000256" key="3">
    <source>
        <dbReference type="ARBA" id="ARBA00022777"/>
    </source>
</evidence>
<dbReference type="NCBIfam" id="TIGR01378">
    <property type="entry name" value="thi_PPkinase"/>
    <property type="match status" value="1"/>
</dbReference>
<accession>A0A9D1IE21</accession>
<evidence type="ECO:0000313" key="8">
    <source>
        <dbReference type="Proteomes" id="UP000824071"/>
    </source>
</evidence>
<feature type="domain" description="Thiamin pyrophosphokinase thiamin-binding" evidence="6">
    <location>
        <begin position="149"/>
        <end position="207"/>
    </location>
</feature>
<dbReference type="InterPro" id="IPR007371">
    <property type="entry name" value="TPK_catalytic"/>
</dbReference>
<comment type="caution">
    <text evidence="7">The sequence shown here is derived from an EMBL/GenBank/DDBJ whole genome shotgun (WGS) entry which is preliminary data.</text>
</comment>
<dbReference type="GO" id="GO:0004788">
    <property type="term" value="F:thiamine diphosphokinase activity"/>
    <property type="evidence" value="ECO:0007669"/>
    <property type="project" value="UniProtKB-UniRule"/>
</dbReference>
<dbReference type="Proteomes" id="UP000824071">
    <property type="component" value="Unassembled WGS sequence"/>
</dbReference>
<dbReference type="InterPro" id="IPR007373">
    <property type="entry name" value="Thiamin_PyroPKinase_B1-bd"/>
</dbReference>
<dbReference type="GO" id="GO:0030975">
    <property type="term" value="F:thiamine binding"/>
    <property type="evidence" value="ECO:0007669"/>
    <property type="project" value="InterPro"/>
</dbReference>
<dbReference type="InterPro" id="IPR036371">
    <property type="entry name" value="TPK_B1-bd_sf"/>
</dbReference>
<dbReference type="Pfam" id="PF04265">
    <property type="entry name" value="TPK_B1_binding"/>
    <property type="match status" value="1"/>
</dbReference>
<name>A0A9D1IE21_9FIRM</name>
<dbReference type="GO" id="GO:0006772">
    <property type="term" value="P:thiamine metabolic process"/>
    <property type="evidence" value="ECO:0007669"/>
    <property type="project" value="UniProtKB-UniRule"/>
</dbReference>
<dbReference type="InterPro" id="IPR006282">
    <property type="entry name" value="Thi_PPkinase"/>
</dbReference>
<organism evidence="7 8">
    <name type="scientific">Candidatus Fimenecus excrementigallinarum</name>
    <dbReference type="NCBI Taxonomy" id="2840816"/>
    <lineage>
        <taxon>Bacteria</taxon>
        <taxon>Bacillati</taxon>
        <taxon>Bacillota</taxon>
        <taxon>Clostridia</taxon>
        <taxon>Candidatus Fimenecus</taxon>
    </lineage>
</organism>